<keyword evidence="2 5" id="KW-0479">Metal-binding</keyword>
<dbReference type="InterPro" id="IPR004294">
    <property type="entry name" value="Carotenoid_Oase"/>
</dbReference>
<keyword evidence="3 6" id="KW-0560">Oxidoreductase</keyword>
<reference evidence="6 7" key="1">
    <citation type="submission" date="2019-12" db="EMBL/GenBank/DDBJ databases">
        <authorList>
            <person name="Alioto T."/>
            <person name="Alioto T."/>
            <person name="Gomez Garrido J."/>
        </authorList>
    </citation>
    <scope>NUCLEOTIDE SEQUENCE [LARGE SCALE GENOMIC DNA]</scope>
</reference>
<keyword evidence="7" id="KW-1185">Reference proteome</keyword>
<dbReference type="Pfam" id="PF03055">
    <property type="entry name" value="RPE65"/>
    <property type="match status" value="1"/>
</dbReference>
<evidence type="ECO:0000313" key="7">
    <source>
        <dbReference type="Proteomes" id="UP000594638"/>
    </source>
</evidence>
<comment type="similarity">
    <text evidence="1">Belongs to the carotenoid oxygenase family.</text>
</comment>
<dbReference type="PANTHER" id="PTHR10543">
    <property type="entry name" value="BETA-CAROTENE DIOXYGENASE"/>
    <property type="match status" value="1"/>
</dbReference>
<organism evidence="6 7">
    <name type="scientific">Olea europaea subsp. europaea</name>
    <dbReference type="NCBI Taxonomy" id="158383"/>
    <lineage>
        <taxon>Eukaryota</taxon>
        <taxon>Viridiplantae</taxon>
        <taxon>Streptophyta</taxon>
        <taxon>Embryophyta</taxon>
        <taxon>Tracheophyta</taxon>
        <taxon>Spermatophyta</taxon>
        <taxon>Magnoliopsida</taxon>
        <taxon>eudicotyledons</taxon>
        <taxon>Gunneridae</taxon>
        <taxon>Pentapetalae</taxon>
        <taxon>asterids</taxon>
        <taxon>lamiids</taxon>
        <taxon>Lamiales</taxon>
        <taxon>Oleaceae</taxon>
        <taxon>Oleeae</taxon>
        <taxon>Olea</taxon>
    </lineage>
</organism>
<evidence type="ECO:0000256" key="5">
    <source>
        <dbReference type="PIRSR" id="PIRSR604294-1"/>
    </source>
</evidence>
<feature type="binding site" evidence="5">
    <location>
        <position position="22"/>
    </location>
    <ligand>
        <name>Fe cation</name>
        <dbReference type="ChEBI" id="CHEBI:24875"/>
        <note>catalytic</note>
    </ligand>
</feature>
<dbReference type="EMBL" id="CACTIH010005464">
    <property type="protein sequence ID" value="CAA2994052.1"/>
    <property type="molecule type" value="Genomic_DNA"/>
</dbReference>
<dbReference type="AlphaFoldDB" id="A0A8S0SPN1"/>
<dbReference type="OrthoDB" id="1069523at2759"/>
<evidence type="ECO:0000256" key="2">
    <source>
        <dbReference type="ARBA" id="ARBA00022723"/>
    </source>
</evidence>
<comment type="cofactor">
    <cofactor evidence="5">
        <name>Fe(2+)</name>
        <dbReference type="ChEBI" id="CHEBI:29033"/>
    </cofactor>
    <text evidence="5">Binds 1 Fe(2+) ion per subunit.</text>
</comment>
<proteinExistence type="inferred from homology"/>
<gene>
    <name evidence="6" type="ORF">OLEA9_A101961</name>
</gene>
<keyword evidence="3 6" id="KW-0223">Dioxygenase</keyword>
<name>A0A8S0SPN1_OLEEU</name>
<dbReference type="GO" id="GO:0010436">
    <property type="term" value="F:carotenoid dioxygenase activity"/>
    <property type="evidence" value="ECO:0007669"/>
    <property type="project" value="TreeGrafter"/>
</dbReference>
<dbReference type="GO" id="GO:0009570">
    <property type="term" value="C:chloroplast stroma"/>
    <property type="evidence" value="ECO:0007669"/>
    <property type="project" value="TreeGrafter"/>
</dbReference>
<dbReference type="PANTHER" id="PTHR10543:SF142">
    <property type="entry name" value="OS06G0162550 PROTEIN"/>
    <property type="match status" value="1"/>
</dbReference>
<feature type="binding site" evidence="5">
    <location>
        <position position="244"/>
    </location>
    <ligand>
        <name>Fe cation</name>
        <dbReference type="ChEBI" id="CHEBI:24875"/>
        <note>catalytic</note>
    </ligand>
</feature>
<evidence type="ECO:0000256" key="3">
    <source>
        <dbReference type="ARBA" id="ARBA00022964"/>
    </source>
</evidence>
<dbReference type="GO" id="GO:0016121">
    <property type="term" value="P:carotene catabolic process"/>
    <property type="evidence" value="ECO:0007669"/>
    <property type="project" value="TreeGrafter"/>
</dbReference>
<dbReference type="Proteomes" id="UP000594638">
    <property type="component" value="Unassembled WGS sequence"/>
</dbReference>
<dbReference type="Gramene" id="OE9A101961T2">
    <property type="protein sequence ID" value="OE9A101961C2"/>
    <property type="gene ID" value="OE9A101961"/>
</dbReference>
<keyword evidence="4 5" id="KW-0408">Iron</keyword>
<evidence type="ECO:0000256" key="4">
    <source>
        <dbReference type="ARBA" id="ARBA00023004"/>
    </source>
</evidence>
<sequence>MPRFGDADSIRWFSVEPSCTYHIINCFEDGDEVVMMVCRSGAAIMPGPDLGRNKFEWFSRGFKHINTVNENEKNPQDGLLFARAFEWRLNMLTGEVKEKYLTGTEFALDFPFINEMFTGLRNKYGYAQVVDSDASSTAGMPKFGGLAKLCLEERKVEFSSGEKKPEEYVKVEYHMLPRNTFCTGAAFVARHGSGATEEDDGWIVTFVHNEDTNISEVYIVDAKKFGNEPVAKIVLPNRGPYGFHGFFVQGG</sequence>
<evidence type="ECO:0000256" key="1">
    <source>
        <dbReference type="ARBA" id="ARBA00006787"/>
    </source>
</evidence>
<dbReference type="GO" id="GO:0046872">
    <property type="term" value="F:metal ion binding"/>
    <property type="evidence" value="ECO:0007669"/>
    <property type="project" value="UniProtKB-KW"/>
</dbReference>
<protein>
    <submittedName>
        <fullName evidence="6">Carotenoid 9,10(9, 10)-cleavage dioxygenase 1-like</fullName>
    </submittedName>
</protein>
<evidence type="ECO:0000313" key="6">
    <source>
        <dbReference type="EMBL" id="CAA2994052.1"/>
    </source>
</evidence>
<accession>A0A8S0SPN1</accession>
<comment type="caution">
    <text evidence="6">The sequence shown here is derived from an EMBL/GenBank/DDBJ whole genome shotgun (WGS) entry which is preliminary data.</text>
</comment>